<organism evidence="7 8">
    <name type="scientific">Dorcoceras hygrometricum</name>
    <dbReference type="NCBI Taxonomy" id="472368"/>
    <lineage>
        <taxon>Eukaryota</taxon>
        <taxon>Viridiplantae</taxon>
        <taxon>Streptophyta</taxon>
        <taxon>Embryophyta</taxon>
        <taxon>Tracheophyta</taxon>
        <taxon>Spermatophyta</taxon>
        <taxon>Magnoliopsida</taxon>
        <taxon>eudicotyledons</taxon>
        <taxon>Gunneridae</taxon>
        <taxon>Pentapetalae</taxon>
        <taxon>asterids</taxon>
        <taxon>lamiids</taxon>
        <taxon>Lamiales</taxon>
        <taxon>Gesneriaceae</taxon>
        <taxon>Didymocarpoideae</taxon>
        <taxon>Trichosporeae</taxon>
        <taxon>Loxocarpinae</taxon>
        <taxon>Dorcoceras</taxon>
    </lineage>
</organism>
<dbReference type="PANTHER" id="PTHR15107:SF0">
    <property type="entry name" value="DNA ENDONUCLEASE ACTIVATOR CTP1 C-TERMINAL DOMAIN-CONTAINING PROTEIN"/>
    <property type="match status" value="1"/>
</dbReference>
<feature type="coiled-coil region" evidence="4">
    <location>
        <begin position="113"/>
        <end position="147"/>
    </location>
</feature>
<keyword evidence="3" id="KW-0539">Nucleus</keyword>
<evidence type="ECO:0000313" key="8">
    <source>
        <dbReference type="Proteomes" id="UP000250235"/>
    </source>
</evidence>
<comment type="subcellular location">
    <subcellularLocation>
        <location evidence="1">Nucleus</location>
    </subcellularLocation>
</comment>
<dbReference type="GO" id="GO:0005634">
    <property type="term" value="C:nucleus"/>
    <property type="evidence" value="ECO:0007669"/>
    <property type="project" value="UniProtKB-SubCell"/>
</dbReference>
<dbReference type="InterPro" id="IPR033316">
    <property type="entry name" value="RBBP8-like"/>
</dbReference>
<protein>
    <submittedName>
        <fullName evidence="7">Protein gamma response 1</fullName>
    </submittedName>
</protein>
<dbReference type="GO" id="GO:0003684">
    <property type="term" value="F:damaged DNA binding"/>
    <property type="evidence" value="ECO:0007669"/>
    <property type="project" value="TreeGrafter"/>
</dbReference>
<dbReference type="AlphaFoldDB" id="A0A2Z7CNR6"/>
<dbReference type="OrthoDB" id="5801062at2759"/>
<name>A0A2Z7CNR6_9LAMI</name>
<evidence type="ECO:0000256" key="1">
    <source>
        <dbReference type="ARBA" id="ARBA00004123"/>
    </source>
</evidence>
<gene>
    <name evidence="7" type="ORF">F511_26647</name>
</gene>
<feature type="domain" description="DNA endonuclease activator Ctp1 C-terminal" evidence="6">
    <location>
        <begin position="526"/>
        <end position="565"/>
    </location>
</feature>
<dbReference type="Pfam" id="PF08573">
    <property type="entry name" value="SAE2"/>
    <property type="match status" value="1"/>
</dbReference>
<keyword evidence="4" id="KW-0175">Coiled coil</keyword>
<feature type="coiled-coil region" evidence="4">
    <location>
        <begin position="239"/>
        <end position="273"/>
    </location>
</feature>
<accession>A0A2Z7CNR6</accession>
<dbReference type="InterPro" id="IPR013882">
    <property type="entry name" value="Ctp1_C"/>
</dbReference>
<proteinExistence type="predicted"/>
<evidence type="ECO:0000256" key="2">
    <source>
        <dbReference type="ARBA" id="ARBA00022763"/>
    </source>
</evidence>
<keyword evidence="2" id="KW-0227">DNA damage</keyword>
<dbReference type="PANTHER" id="PTHR15107">
    <property type="entry name" value="RETINOBLASTOMA BINDING PROTEIN 8"/>
    <property type="match status" value="1"/>
</dbReference>
<sequence>MENKLSYHLKEAEKELKQNNFEVEKGRVHEPFHDLLESKECLIQSYENTVKELKERDTMLVKKQKTLEFKIEQLKLELTRKCMEADELMDLQNKLLQINQSKVSSTVQKEMQLKECEEKSNRLSIKLEDMEKKVNDLLLTVKEKTEEVDKGKQLQENLLKQLEFQALEIMKNEQLLRNYQKDNGLLAAKVQSLSTHGDEIQKELQNKISELEEGTKVQNRLLQEREALDLERIKRGRELEESEKERRKVLDRNKDLEEKVDKLRECLYATTKESSEGMELHGKLLQKIEAKNSELLSEKRRRIDAITAYKRLKSEFNFLRKKYHPTPENMLPCDKEKDESEVVRQDQIPSATCDQEGGKDILEDNKGVVILKKSRPVSPSTSSILIAAKFPTCVKSCPPIVANRVVSRWRDTRSHQSSLGPDPHDDFLNTPMEKLLENLGKVPNVDNHKLTNSCSTNTNFVNSDDETQDMNIGSGSRKQEVPPPNAVTSGFKYVKPVRRKSERESLKGVECRQCKKFYDAVRPEASENPNSNKQRIRCEHHEGVSRHRYLYGPPSTPDGFWDIGFESET</sequence>
<evidence type="ECO:0000259" key="6">
    <source>
        <dbReference type="Pfam" id="PF08573"/>
    </source>
</evidence>
<evidence type="ECO:0000256" key="4">
    <source>
        <dbReference type="SAM" id="Coils"/>
    </source>
</evidence>
<dbReference type="EMBL" id="KQ993820">
    <property type="protein sequence ID" value="KZV48731.1"/>
    <property type="molecule type" value="Genomic_DNA"/>
</dbReference>
<dbReference type="GO" id="GO:0010792">
    <property type="term" value="P:DNA double-strand break processing involved in repair via single-strand annealing"/>
    <property type="evidence" value="ECO:0007669"/>
    <property type="project" value="TreeGrafter"/>
</dbReference>
<reference evidence="7 8" key="1">
    <citation type="journal article" date="2015" name="Proc. Natl. Acad. Sci. U.S.A.">
        <title>The resurrection genome of Boea hygrometrica: A blueprint for survival of dehydration.</title>
        <authorList>
            <person name="Xiao L."/>
            <person name="Yang G."/>
            <person name="Zhang L."/>
            <person name="Yang X."/>
            <person name="Zhao S."/>
            <person name="Ji Z."/>
            <person name="Zhou Q."/>
            <person name="Hu M."/>
            <person name="Wang Y."/>
            <person name="Chen M."/>
            <person name="Xu Y."/>
            <person name="Jin H."/>
            <person name="Xiao X."/>
            <person name="Hu G."/>
            <person name="Bao F."/>
            <person name="Hu Y."/>
            <person name="Wan P."/>
            <person name="Li L."/>
            <person name="Deng X."/>
            <person name="Kuang T."/>
            <person name="Xiang C."/>
            <person name="Zhu J.K."/>
            <person name="Oliver M.J."/>
            <person name="He Y."/>
        </authorList>
    </citation>
    <scope>NUCLEOTIDE SEQUENCE [LARGE SCALE GENOMIC DNA]</scope>
    <source>
        <strain evidence="8">cv. XS01</strain>
    </source>
</reference>
<feature type="region of interest" description="Disordered" evidence="5">
    <location>
        <begin position="456"/>
        <end position="489"/>
    </location>
</feature>
<evidence type="ECO:0000313" key="7">
    <source>
        <dbReference type="EMBL" id="KZV48731.1"/>
    </source>
</evidence>
<evidence type="ECO:0000256" key="5">
    <source>
        <dbReference type="SAM" id="MobiDB-lite"/>
    </source>
</evidence>
<dbReference type="Proteomes" id="UP000250235">
    <property type="component" value="Unassembled WGS sequence"/>
</dbReference>
<evidence type="ECO:0000256" key="3">
    <source>
        <dbReference type="ARBA" id="ARBA00023242"/>
    </source>
</evidence>
<keyword evidence="8" id="KW-1185">Reference proteome</keyword>